<gene>
    <name evidence="2" type="ORF">PCOR1329_LOCUS8434</name>
</gene>
<comment type="caution">
    <text evidence="2">The sequence shown here is derived from an EMBL/GenBank/DDBJ whole genome shotgun (WGS) entry which is preliminary data.</text>
</comment>
<dbReference type="Proteomes" id="UP001189429">
    <property type="component" value="Unassembled WGS sequence"/>
</dbReference>
<dbReference type="EMBL" id="CAUYUJ010002314">
    <property type="protein sequence ID" value="CAK0800225.1"/>
    <property type="molecule type" value="Genomic_DNA"/>
</dbReference>
<feature type="region of interest" description="Disordered" evidence="1">
    <location>
        <begin position="1081"/>
        <end position="1105"/>
    </location>
</feature>
<name>A0ABN9Q6Y1_9DINO</name>
<accession>A0ABN9Q6Y1</accession>
<sequence length="1366" mass="150158">MPAGVSAASPEYFLLCSPRGSSAGHSDSSGGSSWELVGLECSDDWQVPDLPASALQSADETARFGWRPFGLLVRSFFSLVSDPIVEQDSADEAGGLELEMPVEPWSRRFYRQSATDGVEVQLVRRKSGNVWAVIGPDLTLGLICITAKTSIFTDPVAGIRRRPMPPLSAAQRGAYVSQATEGLRASTVPMLPLYRPGKGGQQAIAVNVLSPERFLGVLAALFVLYELLGLLGVIEYMKEVWVHTISSLVTAKNAFVESSEVVQEWATYLWEWKEWAQKLMPLQRWFAMLLALILLTIWAAHEWSDSGEYGESSIGSSSASSVDVPVGSTASVPPPLPPPGYLSSGESAALASQLNDLVESQKAMMEEISEIRTAERTRELRRDVLEASLDSRGRADAEANKQVIEGVIARLDRFEARLKGEAPAEAGAGEHGAAIEGASSSASAVAVLGSPTKSAPTALMETPEKRVATSQPEAVELAIKRMRFKAQLPQQVFMEQLDEYREIEPEEWNSRMPEGYRQRISAEVLSEIYSSGKTAEAWARDFIRDRGLSDCNTAREMTAAFAAVDTMLMTDRQRGLLNLVSFERFVRKGCAIVGAYRNVHSRDDWSRPKDAKNSKSKVDWEAARRLDPQLADESTIRVMSAEEEMKKAMGRDAQLMKARSDLDGGAEEMLREDGEACVQACEIRNYVDPHFRKKKEMLQLARRMALAGMLCRTAVKVDEVGLFCVVEKAELVGGEPEVTLSRDLPAAHYEYIDDFGILGLDFPTRPGQEAATTVEEIWLGAKELAVSAGFKVHKDSCAADSRMIGGDLRGTRLAPNQDKMWLAVFGIQEILIHKWELPGTVARIVGILSWGFLICRGDLSVFADVYAWCMEFRGGPRREVPREVLRELAAAAALAPLISVDLSTPWDPTVTMFDASLYGGALISTVATVEGQRREARYAVRGGWTAWTGISSSWAADARCEGEAFRRAGADVELGTRIRVPPAHECWDDIARWKEVARWRWEEKEHINLLEMRTGVAAARHSARARASWGKRHLSITDSMVCLGGFGKGRSASRSILILRRRMAALDLGCGMREYWRRVPSGRNRSDGPSRGFPIGQAPKERRTDELALPEKVASRIEALADLAEVDPFQPLRMGVSIPVEVLRFAHLCSGPRVRDVDIGFGAEFDLADEVNVRGLELLAEDGGDAKKVKLGNAQLLSSLRILKAIGLKGGSVSIEHPADPGCPPFPSIFVTKELMDWEAQFGAYRLIFPQCMRGCPALKLTTLTGAAFGMQRFVRPCVHENHSASLCGKGESGRFRTRVAQAYSSDFSRALAECHVDAMLTMQERREADLTERAVEQLISETLGRRRRGATLLESLPAAFLRASG</sequence>
<proteinExistence type="predicted"/>
<organism evidence="2 3">
    <name type="scientific">Prorocentrum cordatum</name>
    <dbReference type="NCBI Taxonomy" id="2364126"/>
    <lineage>
        <taxon>Eukaryota</taxon>
        <taxon>Sar</taxon>
        <taxon>Alveolata</taxon>
        <taxon>Dinophyceae</taxon>
        <taxon>Prorocentrales</taxon>
        <taxon>Prorocentraceae</taxon>
        <taxon>Prorocentrum</taxon>
    </lineage>
</organism>
<evidence type="ECO:0000256" key="1">
    <source>
        <dbReference type="SAM" id="MobiDB-lite"/>
    </source>
</evidence>
<reference evidence="2" key="1">
    <citation type="submission" date="2023-10" db="EMBL/GenBank/DDBJ databases">
        <authorList>
            <person name="Chen Y."/>
            <person name="Shah S."/>
            <person name="Dougan E. K."/>
            <person name="Thang M."/>
            <person name="Chan C."/>
        </authorList>
    </citation>
    <scope>NUCLEOTIDE SEQUENCE [LARGE SCALE GENOMIC DNA]</scope>
</reference>
<evidence type="ECO:0000313" key="2">
    <source>
        <dbReference type="EMBL" id="CAK0800225.1"/>
    </source>
</evidence>
<evidence type="ECO:0000313" key="3">
    <source>
        <dbReference type="Proteomes" id="UP001189429"/>
    </source>
</evidence>
<protein>
    <submittedName>
        <fullName evidence="2">Uncharacterized protein</fullName>
    </submittedName>
</protein>
<feature type="region of interest" description="Disordered" evidence="1">
    <location>
        <begin position="325"/>
        <end position="345"/>
    </location>
</feature>
<keyword evidence="3" id="KW-1185">Reference proteome</keyword>